<proteinExistence type="predicted"/>
<organism evidence="1 2">
    <name type="scientific">Aphidius gifuensis</name>
    <name type="common">Parasitoid wasp</name>
    <dbReference type="NCBI Taxonomy" id="684658"/>
    <lineage>
        <taxon>Eukaryota</taxon>
        <taxon>Metazoa</taxon>
        <taxon>Ecdysozoa</taxon>
        <taxon>Arthropoda</taxon>
        <taxon>Hexapoda</taxon>
        <taxon>Insecta</taxon>
        <taxon>Pterygota</taxon>
        <taxon>Neoptera</taxon>
        <taxon>Endopterygota</taxon>
        <taxon>Hymenoptera</taxon>
        <taxon>Apocrita</taxon>
        <taxon>Ichneumonoidea</taxon>
        <taxon>Braconidae</taxon>
        <taxon>Aphidiinae</taxon>
        <taxon>Aphidius</taxon>
    </lineage>
</organism>
<dbReference type="OrthoDB" id="7550652at2759"/>
<feature type="non-terminal residue" evidence="1">
    <location>
        <position position="88"/>
    </location>
</feature>
<feature type="non-terminal residue" evidence="1">
    <location>
        <position position="1"/>
    </location>
</feature>
<dbReference type="EMBL" id="JACMRX010000003">
    <property type="protein sequence ID" value="KAF7993797.1"/>
    <property type="molecule type" value="Genomic_DNA"/>
</dbReference>
<accession>A0A835CRY8</accession>
<sequence length="88" mass="9637">RLVDEDIRHPFLVAHKIDLKKYAGSAVSISPDCDKADADRTASISPNSVCKRRYLSDGVENCSAIRMDGKNYPPEIISTNNNTVTISA</sequence>
<name>A0A835CRY8_APHGI</name>
<comment type="caution">
    <text evidence="1">The sequence shown here is derived from an EMBL/GenBank/DDBJ whole genome shotgun (WGS) entry which is preliminary data.</text>
</comment>
<dbReference type="AlphaFoldDB" id="A0A835CRY8"/>
<keyword evidence="2" id="KW-1185">Reference proteome</keyword>
<protein>
    <submittedName>
        <fullName evidence="1">Uncharacterized protein</fullName>
    </submittedName>
</protein>
<gene>
    <name evidence="1" type="ORF">HCN44_010423</name>
</gene>
<dbReference type="Proteomes" id="UP000639338">
    <property type="component" value="Unassembled WGS sequence"/>
</dbReference>
<evidence type="ECO:0000313" key="2">
    <source>
        <dbReference type="Proteomes" id="UP000639338"/>
    </source>
</evidence>
<reference evidence="1 2" key="1">
    <citation type="submission" date="2020-08" db="EMBL/GenBank/DDBJ databases">
        <title>Aphidius gifuensis genome sequencing and assembly.</title>
        <authorList>
            <person name="Du Z."/>
        </authorList>
    </citation>
    <scope>NUCLEOTIDE SEQUENCE [LARGE SCALE GENOMIC DNA]</scope>
    <source>
        <strain evidence="1">YNYX2018</strain>
        <tissue evidence="1">Adults</tissue>
    </source>
</reference>
<evidence type="ECO:0000313" key="1">
    <source>
        <dbReference type="EMBL" id="KAF7993797.1"/>
    </source>
</evidence>